<feature type="coiled-coil region" evidence="1">
    <location>
        <begin position="58"/>
        <end position="100"/>
    </location>
</feature>
<evidence type="ECO:0000313" key="3">
    <source>
        <dbReference type="Proteomes" id="UP000825381"/>
    </source>
</evidence>
<dbReference type="Proteomes" id="UP000825381">
    <property type="component" value="Chromosome"/>
</dbReference>
<protein>
    <recommendedName>
        <fullName evidence="4">Lipoprotein</fullName>
    </recommendedName>
</protein>
<dbReference type="EMBL" id="CP080429">
    <property type="protein sequence ID" value="QYJ68358.1"/>
    <property type="molecule type" value="Genomic_DNA"/>
</dbReference>
<dbReference type="PROSITE" id="PS51257">
    <property type="entry name" value="PROKAR_LIPOPROTEIN"/>
    <property type="match status" value="1"/>
</dbReference>
<sequence>MKKLNVMLGAVLVAAGLTSCKTDTEMAAENKIDRYESFYDSVNNLEDEEKMANWNAIKAEHKNRLSEADAAIETMKEEEQEDAQERINDTKQKYEEMEMTVSENVNNAAANTLYVSYFGEGNGIGNDMKFEWVNKDNILSVYERFVATFDANKDNYSRQDFDKIKAWYEALDTRKNTVEKEGLTSEDNGEIAKLKLGFAPKFKWERMTAKGDENEAAKEAANE</sequence>
<gene>
    <name evidence="2" type="ORF">K1I41_00255</name>
</gene>
<evidence type="ECO:0000256" key="1">
    <source>
        <dbReference type="SAM" id="Coils"/>
    </source>
</evidence>
<evidence type="ECO:0008006" key="4">
    <source>
        <dbReference type="Google" id="ProtNLM"/>
    </source>
</evidence>
<accession>A0ABX8V687</accession>
<name>A0ABX8V687_9FLAO</name>
<keyword evidence="1" id="KW-0175">Coiled coil</keyword>
<dbReference type="RefSeq" id="WP_220640700.1">
    <property type="nucleotide sequence ID" value="NZ_CP080429.1"/>
</dbReference>
<reference evidence="2 3" key="1">
    <citation type="submission" date="2021-07" db="EMBL/GenBank/DDBJ databases">
        <title>Flavobacterium WSW3-B6 sp.nov, isolated from seaweed.</title>
        <authorList>
            <person name="Muhammad N."/>
            <person name="Ho H."/>
            <person name="Lee Y.-J."/>
            <person name="Nguyen T."/>
            <person name="Ho J."/>
            <person name="Kim S.-G."/>
        </authorList>
    </citation>
    <scope>NUCLEOTIDE SEQUENCE [LARGE SCALE GENOMIC DNA]</scope>
    <source>
        <strain evidence="2 3">WSW3-B6</strain>
    </source>
</reference>
<evidence type="ECO:0000313" key="2">
    <source>
        <dbReference type="EMBL" id="QYJ68358.1"/>
    </source>
</evidence>
<proteinExistence type="predicted"/>
<keyword evidence="3" id="KW-1185">Reference proteome</keyword>
<organism evidence="2 3">
    <name type="scientific">Flavobacterium litorale</name>
    <dbReference type="NCBI Taxonomy" id="2856519"/>
    <lineage>
        <taxon>Bacteria</taxon>
        <taxon>Pseudomonadati</taxon>
        <taxon>Bacteroidota</taxon>
        <taxon>Flavobacteriia</taxon>
        <taxon>Flavobacteriales</taxon>
        <taxon>Flavobacteriaceae</taxon>
        <taxon>Flavobacterium</taxon>
    </lineage>
</organism>